<dbReference type="PANTHER" id="PTHR38431">
    <property type="entry name" value="BLL2305 PROTEIN"/>
    <property type="match status" value="1"/>
</dbReference>
<dbReference type="SUPFAM" id="SSF53850">
    <property type="entry name" value="Periplasmic binding protein-like II"/>
    <property type="match status" value="1"/>
</dbReference>
<evidence type="ECO:0000259" key="2">
    <source>
        <dbReference type="Pfam" id="PF12728"/>
    </source>
</evidence>
<dbReference type="InterPro" id="IPR041657">
    <property type="entry name" value="HTH_17"/>
</dbReference>
<dbReference type="AlphaFoldDB" id="A0A1B7X919"/>
<dbReference type="NCBIfam" id="TIGR01764">
    <property type="entry name" value="excise"/>
    <property type="match status" value="1"/>
</dbReference>
<accession>A0A1B7X919</accession>
<name>A0A1B7X919_9BACT</name>
<keyword evidence="4" id="KW-1185">Reference proteome</keyword>
<gene>
    <name evidence="3" type="ORF">SP90_15875</name>
</gene>
<reference evidence="3 4" key="1">
    <citation type="submission" date="2015-01" db="EMBL/GenBank/DDBJ databases">
        <title>Desulfovibrio sp. JC271 draft genome sequence.</title>
        <authorList>
            <person name="Shivani Y."/>
            <person name="Subhash Y."/>
            <person name="Sasikala C."/>
            <person name="Ramana C.V."/>
        </authorList>
    </citation>
    <scope>NUCLEOTIDE SEQUENCE [LARGE SCALE GENOMIC DNA]</scope>
    <source>
        <strain evidence="3 4">JC271</strain>
    </source>
</reference>
<dbReference type="GO" id="GO:0003677">
    <property type="term" value="F:DNA binding"/>
    <property type="evidence" value="ECO:0007669"/>
    <property type="project" value="UniProtKB-KW"/>
</dbReference>
<dbReference type="SUPFAM" id="SSF46955">
    <property type="entry name" value="Putative DNA-binding domain"/>
    <property type="match status" value="1"/>
</dbReference>
<dbReference type="InterPro" id="IPR009061">
    <property type="entry name" value="DNA-bd_dom_put_sf"/>
</dbReference>
<dbReference type="PANTHER" id="PTHR38431:SF1">
    <property type="entry name" value="BLL2305 PROTEIN"/>
    <property type="match status" value="1"/>
</dbReference>
<dbReference type="EMBL" id="JXMS01000039">
    <property type="protein sequence ID" value="OBQ45822.1"/>
    <property type="molecule type" value="Genomic_DNA"/>
</dbReference>
<dbReference type="OrthoDB" id="9804758at2"/>
<organism evidence="3 4">
    <name type="scientific">Halodesulfovibrio spirochaetisodalis</name>
    <dbReference type="NCBI Taxonomy" id="1560234"/>
    <lineage>
        <taxon>Bacteria</taxon>
        <taxon>Pseudomonadati</taxon>
        <taxon>Thermodesulfobacteriota</taxon>
        <taxon>Desulfovibrionia</taxon>
        <taxon>Desulfovibrionales</taxon>
        <taxon>Desulfovibrionaceae</taxon>
        <taxon>Halodesulfovibrio</taxon>
    </lineage>
</organism>
<dbReference type="RefSeq" id="WP_066858647.1">
    <property type="nucleotide sequence ID" value="NZ_JXMS01000039.1"/>
</dbReference>
<comment type="caution">
    <text evidence="3">The sequence shown here is derived from an EMBL/GenBank/DDBJ whole genome shotgun (WGS) entry which is preliminary data.</text>
</comment>
<dbReference type="InterPro" id="IPR024370">
    <property type="entry name" value="PBP_domain"/>
</dbReference>
<dbReference type="PATRIC" id="fig|1560234.3.peg.2472"/>
<evidence type="ECO:0000313" key="4">
    <source>
        <dbReference type="Proteomes" id="UP000091979"/>
    </source>
</evidence>
<evidence type="ECO:0000259" key="1">
    <source>
        <dbReference type="Pfam" id="PF12727"/>
    </source>
</evidence>
<protein>
    <submittedName>
        <fullName evidence="3">DNA-binding protein</fullName>
    </submittedName>
</protein>
<dbReference type="Proteomes" id="UP000091979">
    <property type="component" value="Unassembled WGS sequence"/>
</dbReference>
<feature type="domain" description="Helix-turn-helix" evidence="2">
    <location>
        <begin position="4"/>
        <end position="53"/>
    </location>
</feature>
<dbReference type="Pfam" id="PF12728">
    <property type="entry name" value="HTH_17"/>
    <property type="match status" value="1"/>
</dbReference>
<dbReference type="Pfam" id="PF12727">
    <property type="entry name" value="PBP_like"/>
    <property type="match status" value="1"/>
</dbReference>
<feature type="domain" description="PBP" evidence="1">
    <location>
        <begin position="88"/>
        <end position="275"/>
    </location>
</feature>
<dbReference type="InterPro" id="IPR010093">
    <property type="entry name" value="SinI_DNA-bd"/>
</dbReference>
<keyword evidence="3" id="KW-0238">DNA-binding</keyword>
<sequence length="307" mass="33800">MKKLLSTKEVAQYLGVNEKMIYTLISEKQLPATKATGKWLFPAHLVEQWVESRTVNFPEYTPAPSSMEQTLIIAGSNDMLIDYVMKMYMQEHDGAYAAFCNLGSLGGIRAVHAGAAHIATSHLMDRDESDYNFSFTENEMQEPPAVVNVCFREQGYIVAKGNPKKLTGTKSIAAGNVTVVNRPEGTGTRLLFDAELAAAGAESKIIPGYDNCVARHIDVGFEVLNGTADAGLGIRAVAQALNLDFIPVQWERYDLIIPKSQYFEKSIQNFISLLRHPNVIAYAEKLGGYDLQRSTNVLYPGETNTPG</sequence>
<dbReference type="STRING" id="1560234.SP90_15875"/>
<evidence type="ECO:0000313" key="3">
    <source>
        <dbReference type="EMBL" id="OBQ45822.1"/>
    </source>
</evidence>
<proteinExistence type="predicted"/>